<gene>
    <name evidence="3" type="ORF">BG006_010146</name>
</gene>
<dbReference type="InterPro" id="IPR007526">
    <property type="entry name" value="SWIRM"/>
</dbReference>
<dbReference type="PANTHER" id="PTHR12374:SF21">
    <property type="entry name" value="SWIRM DOMAIN-CONTAINING PROTEIN FUN19-RELATED"/>
    <property type="match status" value="1"/>
</dbReference>
<name>A0A9P5SHJ8_9FUNG</name>
<evidence type="ECO:0000259" key="2">
    <source>
        <dbReference type="PROSITE" id="PS50934"/>
    </source>
</evidence>
<dbReference type="GO" id="GO:0003682">
    <property type="term" value="F:chromatin binding"/>
    <property type="evidence" value="ECO:0007669"/>
    <property type="project" value="TreeGrafter"/>
</dbReference>
<dbReference type="Gene3D" id="1.10.10.10">
    <property type="entry name" value="Winged helix-like DNA-binding domain superfamily/Winged helix DNA-binding domain"/>
    <property type="match status" value="1"/>
</dbReference>
<dbReference type="EMBL" id="JAAAUY010000784">
    <property type="protein sequence ID" value="KAF9326431.1"/>
    <property type="molecule type" value="Genomic_DNA"/>
</dbReference>
<feature type="compositionally biased region" description="Low complexity" evidence="1">
    <location>
        <begin position="216"/>
        <end position="228"/>
    </location>
</feature>
<keyword evidence="4" id="KW-1185">Reference proteome</keyword>
<dbReference type="GO" id="GO:0003713">
    <property type="term" value="F:transcription coactivator activity"/>
    <property type="evidence" value="ECO:0007669"/>
    <property type="project" value="TreeGrafter"/>
</dbReference>
<dbReference type="InterPro" id="IPR009057">
    <property type="entry name" value="Homeodomain-like_sf"/>
</dbReference>
<proteinExistence type="predicted"/>
<feature type="compositionally biased region" description="Basic and acidic residues" evidence="1">
    <location>
        <begin position="60"/>
        <end position="69"/>
    </location>
</feature>
<dbReference type="InterPro" id="IPR036388">
    <property type="entry name" value="WH-like_DNA-bd_sf"/>
</dbReference>
<evidence type="ECO:0000313" key="3">
    <source>
        <dbReference type="EMBL" id="KAF9326431.1"/>
    </source>
</evidence>
<evidence type="ECO:0000313" key="4">
    <source>
        <dbReference type="Proteomes" id="UP000696485"/>
    </source>
</evidence>
<dbReference type="Proteomes" id="UP000696485">
    <property type="component" value="Unassembled WGS sequence"/>
</dbReference>
<comment type="caution">
    <text evidence="3">The sequence shown here is derived from an EMBL/GenBank/DDBJ whole genome shotgun (WGS) entry which is preliminary data.</text>
</comment>
<feature type="domain" description="SWIRM" evidence="2">
    <location>
        <begin position="287"/>
        <end position="385"/>
    </location>
</feature>
<feature type="compositionally biased region" description="Polar residues" evidence="1">
    <location>
        <begin position="109"/>
        <end position="118"/>
    </location>
</feature>
<evidence type="ECO:0000256" key="1">
    <source>
        <dbReference type="SAM" id="MobiDB-lite"/>
    </source>
</evidence>
<feature type="compositionally biased region" description="Basic and acidic residues" evidence="1">
    <location>
        <begin position="145"/>
        <end position="156"/>
    </location>
</feature>
<reference evidence="3" key="1">
    <citation type="journal article" date="2020" name="Fungal Divers.">
        <title>Resolving the Mortierellaceae phylogeny through synthesis of multi-gene phylogenetics and phylogenomics.</title>
        <authorList>
            <person name="Vandepol N."/>
            <person name="Liber J."/>
            <person name="Desiro A."/>
            <person name="Na H."/>
            <person name="Kennedy M."/>
            <person name="Barry K."/>
            <person name="Grigoriev I.V."/>
            <person name="Miller A.N."/>
            <person name="O'Donnell K."/>
            <person name="Stajich J.E."/>
            <person name="Bonito G."/>
        </authorList>
    </citation>
    <scope>NUCLEOTIDE SEQUENCE</scope>
    <source>
        <strain evidence="3">NVP1</strain>
    </source>
</reference>
<protein>
    <recommendedName>
        <fullName evidence="2">SWIRM domain-containing protein</fullName>
    </recommendedName>
</protein>
<dbReference type="GO" id="GO:0070210">
    <property type="term" value="C:Rpd3L-Expanded complex"/>
    <property type="evidence" value="ECO:0007669"/>
    <property type="project" value="TreeGrafter"/>
</dbReference>
<dbReference type="AlphaFoldDB" id="A0A9P5SHJ8"/>
<dbReference type="PROSITE" id="PS50934">
    <property type="entry name" value="SWIRM"/>
    <property type="match status" value="1"/>
</dbReference>
<dbReference type="SUPFAM" id="SSF46689">
    <property type="entry name" value="Homeodomain-like"/>
    <property type="match status" value="1"/>
</dbReference>
<dbReference type="Pfam" id="PF04433">
    <property type="entry name" value="SWIRM"/>
    <property type="match status" value="1"/>
</dbReference>
<dbReference type="FunFam" id="1.10.10.10:FF:000087">
    <property type="entry name" value="Transcriptional adapter 2"/>
    <property type="match status" value="1"/>
</dbReference>
<feature type="region of interest" description="Disordered" evidence="1">
    <location>
        <begin position="38"/>
        <end position="255"/>
    </location>
</feature>
<sequence>MRSPIRQHGQELMTTSAIDTESSEYMKMDYYDIYLQNPKLLRPEGGRNEAQGRYGSQRPRGTEPYEEPRPYSTWSTAASRAKGRAPGSSDVIDSLAISSQDRKMKRPMPSSSSFSRTQPMAIRNLLTDDDHEDPSHRQSSLDSYSYHDGRSSRFESDTEISESGSMRVWKEEDGEYVDRPYQYTASSSVMKRKQTSDLSDPFTAPKKKRKSKKQAMAEAAAAAAAGIALPEDEPKKRKRTKKSQDPDHVSPAGFRHGGERVVQVPDELVVLEPDVGPVHMLDVESPPMVFWRGQPLSVVGKPGYDQLHPHEARIASTLRLSPAQYLSCKKTLIMASRQFYAVKGGKQFRKSDAQKLCRIDVNKTSQLWEVFARIGWLEGLSAKDI</sequence>
<dbReference type="GO" id="GO:0006357">
    <property type="term" value="P:regulation of transcription by RNA polymerase II"/>
    <property type="evidence" value="ECO:0007669"/>
    <property type="project" value="TreeGrafter"/>
</dbReference>
<organism evidence="3 4">
    <name type="scientific">Podila minutissima</name>
    <dbReference type="NCBI Taxonomy" id="64525"/>
    <lineage>
        <taxon>Eukaryota</taxon>
        <taxon>Fungi</taxon>
        <taxon>Fungi incertae sedis</taxon>
        <taxon>Mucoromycota</taxon>
        <taxon>Mortierellomycotina</taxon>
        <taxon>Mortierellomycetes</taxon>
        <taxon>Mortierellales</taxon>
        <taxon>Mortierellaceae</taxon>
        <taxon>Podila</taxon>
    </lineage>
</organism>
<dbReference type="PANTHER" id="PTHR12374">
    <property type="entry name" value="TRANSCRIPTIONAL ADAPTOR 2 ADA2 -RELATED"/>
    <property type="match status" value="1"/>
</dbReference>
<dbReference type="GO" id="GO:0006338">
    <property type="term" value="P:chromatin remodeling"/>
    <property type="evidence" value="ECO:0007669"/>
    <property type="project" value="TreeGrafter"/>
</dbReference>
<accession>A0A9P5SHJ8</accession>